<keyword evidence="3" id="KW-1185">Reference proteome</keyword>
<feature type="domain" description="FHA" evidence="1">
    <location>
        <begin position="227"/>
        <end position="276"/>
    </location>
</feature>
<gene>
    <name evidence="2" type="ORF">SteCoe_5104</name>
</gene>
<organism evidence="2 3">
    <name type="scientific">Stentor coeruleus</name>
    <dbReference type="NCBI Taxonomy" id="5963"/>
    <lineage>
        <taxon>Eukaryota</taxon>
        <taxon>Sar</taxon>
        <taxon>Alveolata</taxon>
        <taxon>Ciliophora</taxon>
        <taxon>Postciliodesmatophora</taxon>
        <taxon>Heterotrichea</taxon>
        <taxon>Heterotrichida</taxon>
        <taxon>Stentoridae</taxon>
        <taxon>Stentor</taxon>
    </lineage>
</organism>
<dbReference type="PROSITE" id="PS50006">
    <property type="entry name" value="FHA_DOMAIN"/>
    <property type="match status" value="1"/>
</dbReference>
<proteinExistence type="predicted"/>
<accession>A0A1R2CT75</accession>
<dbReference type="Pfam" id="PF00498">
    <property type="entry name" value="FHA"/>
    <property type="match status" value="1"/>
</dbReference>
<evidence type="ECO:0000313" key="3">
    <source>
        <dbReference type="Proteomes" id="UP000187209"/>
    </source>
</evidence>
<dbReference type="CDD" id="cd00060">
    <property type="entry name" value="FHA"/>
    <property type="match status" value="1"/>
</dbReference>
<dbReference type="InterPro" id="IPR000253">
    <property type="entry name" value="FHA_dom"/>
</dbReference>
<evidence type="ECO:0000313" key="2">
    <source>
        <dbReference type="EMBL" id="OMJ92226.1"/>
    </source>
</evidence>
<comment type="caution">
    <text evidence="2">The sequence shown here is derived from an EMBL/GenBank/DDBJ whole genome shotgun (WGS) entry which is preliminary data.</text>
</comment>
<sequence length="302" mass="34732">MGNAACCRNNPSFTEIANDIFNSHTNIATNQEDIRKEQSTTTKAKIDLAYINLTEWSTSERIAKVQEIDFSPISLSMTNTFKTRDLTITPKGLDSSKRNLQDGVVYFGCKYKDLLGNYVVDVKCKLTNEHLNNKFRGPHFMIYFDLTEHAYFLHDFSIGFGTFIKITESNTLKNDSLLSVGETFILVNILYKNNEDTFPKLRLKVFRTGALTEVYSFHAQEFYMCRILIGRSKKCHVVIEDDMISKIHANVVFNSQMKWVLEDGTIDECSLNGTWVFANQDFRIVENMEFKACEAFFRVLSL</sequence>
<dbReference type="SMART" id="SM00240">
    <property type="entry name" value="FHA"/>
    <property type="match status" value="1"/>
</dbReference>
<dbReference type="Proteomes" id="UP000187209">
    <property type="component" value="Unassembled WGS sequence"/>
</dbReference>
<name>A0A1R2CT75_9CILI</name>
<protein>
    <recommendedName>
        <fullName evidence="1">FHA domain-containing protein</fullName>
    </recommendedName>
</protein>
<dbReference type="AlphaFoldDB" id="A0A1R2CT75"/>
<reference evidence="2 3" key="1">
    <citation type="submission" date="2016-11" db="EMBL/GenBank/DDBJ databases">
        <title>The macronuclear genome of Stentor coeruleus: a giant cell with tiny introns.</title>
        <authorList>
            <person name="Slabodnick M."/>
            <person name="Ruby J.G."/>
            <person name="Reiff S.B."/>
            <person name="Swart E.C."/>
            <person name="Gosai S."/>
            <person name="Prabakaran S."/>
            <person name="Witkowska E."/>
            <person name="Larue G.E."/>
            <person name="Fisher S."/>
            <person name="Freeman R.M."/>
            <person name="Gunawardena J."/>
            <person name="Chu W."/>
            <person name="Stover N.A."/>
            <person name="Gregory B.D."/>
            <person name="Nowacki M."/>
            <person name="Derisi J."/>
            <person name="Roy S.W."/>
            <person name="Marshall W.F."/>
            <person name="Sood P."/>
        </authorList>
    </citation>
    <scope>NUCLEOTIDE SEQUENCE [LARGE SCALE GENOMIC DNA]</scope>
    <source>
        <strain evidence="2">WM001</strain>
    </source>
</reference>
<evidence type="ECO:0000259" key="1">
    <source>
        <dbReference type="PROSITE" id="PS50006"/>
    </source>
</evidence>
<dbReference type="SUPFAM" id="SSF49879">
    <property type="entry name" value="SMAD/FHA domain"/>
    <property type="match status" value="1"/>
</dbReference>
<dbReference type="EMBL" id="MPUH01000066">
    <property type="protein sequence ID" value="OMJ92226.1"/>
    <property type="molecule type" value="Genomic_DNA"/>
</dbReference>
<dbReference type="Gene3D" id="2.60.200.20">
    <property type="match status" value="1"/>
</dbReference>
<dbReference type="InterPro" id="IPR008984">
    <property type="entry name" value="SMAD_FHA_dom_sf"/>
</dbReference>